<keyword evidence="12" id="KW-1185">Reference proteome</keyword>
<evidence type="ECO:0000256" key="8">
    <source>
        <dbReference type="ARBA" id="ARBA00048670"/>
    </source>
</evidence>
<dbReference type="Gene3D" id="3.30.70.260">
    <property type="match status" value="1"/>
</dbReference>
<evidence type="ECO:0000256" key="1">
    <source>
        <dbReference type="ARBA" id="ARBA00004974"/>
    </source>
</evidence>
<evidence type="ECO:0000313" key="11">
    <source>
        <dbReference type="EMBL" id="QEH36373.1"/>
    </source>
</evidence>
<dbReference type="CDD" id="cd04878">
    <property type="entry name" value="ACT_AHAS"/>
    <property type="match status" value="1"/>
</dbReference>
<comment type="similarity">
    <text evidence="3">Belongs to the acetolactate synthase small subunit family.</text>
</comment>
<evidence type="ECO:0000256" key="9">
    <source>
        <dbReference type="SAM" id="MobiDB-lite"/>
    </source>
</evidence>
<dbReference type="InterPro" id="IPR002912">
    <property type="entry name" value="ACT_dom"/>
</dbReference>
<feature type="region of interest" description="Disordered" evidence="9">
    <location>
        <begin position="190"/>
        <end position="214"/>
    </location>
</feature>
<reference evidence="11 12" key="1">
    <citation type="submission" date="2019-08" db="EMBL/GenBank/DDBJ databases">
        <title>Deep-cultivation of Planctomycetes and their phenomic and genomic characterization uncovers novel biology.</title>
        <authorList>
            <person name="Wiegand S."/>
            <person name="Jogler M."/>
            <person name="Boedeker C."/>
            <person name="Pinto D."/>
            <person name="Vollmers J."/>
            <person name="Rivas-Marin E."/>
            <person name="Kohn T."/>
            <person name="Peeters S.H."/>
            <person name="Heuer A."/>
            <person name="Rast P."/>
            <person name="Oberbeckmann S."/>
            <person name="Bunk B."/>
            <person name="Jeske O."/>
            <person name="Meyerdierks A."/>
            <person name="Storesund J.E."/>
            <person name="Kallscheuer N."/>
            <person name="Luecker S."/>
            <person name="Lage O.M."/>
            <person name="Pohl T."/>
            <person name="Merkel B.J."/>
            <person name="Hornburger P."/>
            <person name="Mueller R.-W."/>
            <person name="Bruemmer F."/>
            <person name="Labrenz M."/>
            <person name="Spormann A.M."/>
            <person name="Op den Camp H."/>
            <person name="Overmann J."/>
            <person name="Amann R."/>
            <person name="Jetten M.S.M."/>
            <person name="Mascher T."/>
            <person name="Medema M.H."/>
            <person name="Devos D.P."/>
            <person name="Kaster A.-K."/>
            <person name="Ovreas L."/>
            <person name="Rohde M."/>
            <person name="Galperin M.Y."/>
            <person name="Jogler C."/>
        </authorList>
    </citation>
    <scope>NUCLEOTIDE SEQUENCE [LARGE SCALE GENOMIC DNA]</scope>
    <source>
        <strain evidence="11 12">OJF2</strain>
    </source>
</reference>
<comment type="pathway">
    <text evidence="1">Amino-acid biosynthesis; L-isoleucine biosynthesis; L-isoleucine from 2-oxobutanoate: step 1/4.</text>
</comment>
<dbReference type="KEGG" id="agv:OJF2_49350"/>
<dbReference type="InterPro" id="IPR045865">
    <property type="entry name" value="ACT-like_dom_sf"/>
</dbReference>
<comment type="pathway">
    <text evidence="2">Amino-acid biosynthesis; L-valine biosynthesis; L-valine from pyruvate: step 1/4.</text>
</comment>
<dbReference type="Gene3D" id="3.30.70.1150">
    <property type="entry name" value="ACT-like. Chain A, domain 2"/>
    <property type="match status" value="1"/>
</dbReference>
<comment type="catalytic activity">
    <reaction evidence="8">
        <text>2 pyruvate + H(+) = (2S)-2-acetolactate + CO2</text>
        <dbReference type="Rhea" id="RHEA:25249"/>
        <dbReference type="ChEBI" id="CHEBI:15361"/>
        <dbReference type="ChEBI" id="CHEBI:15378"/>
        <dbReference type="ChEBI" id="CHEBI:16526"/>
        <dbReference type="ChEBI" id="CHEBI:58476"/>
        <dbReference type="EC" id="2.2.1.6"/>
    </reaction>
</comment>
<dbReference type="UniPathway" id="UPA00047">
    <property type="reaction ID" value="UER00055"/>
</dbReference>
<dbReference type="Pfam" id="PF10369">
    <property type="entry name" value="ALS_ss_C"/>
    <property type="match status" value="1"/>
</dbReference>
<dbReference type="SUPFAM" id="SSF55021">
    <property type="entry name" value="ACT-like"/>
    <property type="match status" value="2"/>
</dbReference>
<dbReference type="EC" id="2.2.1.6" evidence="5"/>
<dbReference type="GO" id="GO:0009099">
    <property type="term" value="P:L-valine biosynthetic process"/>
    <property type="evidence" value="ECO:0007669"/>
    <property type="project" value="UniProtKB-UniPathway"/>
</dbReference>
<dbReference type="InterPro" id="IPR039557">
    <property type="entry name" value="AHAS_ACT"/>
</dbReference>
<sequence length="214" mass="23013">MATAAGSGSNANPAPGGAAARLPVVTGRSRHVLSVLVQNQPGVLAQISGMFASRGFNIDSLAVGETESPQLSRITVVVKGDERHLEQVRKQLEKMIPVVKVQDISREDYVERDLMLLKLRAKAGDRPEVQTLAQIFRARIVDVSPDHLMIEISGKERKIEAFIEAVRGYGILELARTGGIALVRGMGHLEDAPEAPAPPADDEDEASVQGHSEL</sequence>
<evidence type="ECO:0000256" key="5">
    <source>
        <dbReference type="ARBA" id="ARBA00013145"/>
    </source>
</evidence>
<gene>
    <name evidence="11" type="primary">ilvH</name>
    <name evidence="11" type="ORF">OJF2_49350</name>
</gene>
<dbReference type="FunFam" id="3.30.70.260:FF:000001">
    <property type="entry name" value="Acetolactate synthase, small subunit"/>
    <property type="match status" value="1"/>
</dbReference>
<accession>A0A5B9W737</accession>
<dbReference type="InterPro" id="IPR004789">
    <property type="entry name" value="Acetalactate_synth_ssu"/>
</dbReference>
<name>A0A5B9W737_9BACT</name>
<dbReference type="NCBIfam" id="TIGR00119">
    <property type="entry name" value="acolac_sm"/>
    <property type="match status" value="1"/>
</dbReference>
<evidence type="ECO:0000259" key="10">
    <source>
        <dbReference type="PROSITE" id="PS51671"/>
    </source>
</evidence>
<protein>
    <recommendedName>
        <fullName evidence="5">acetolactate synthase</fullName>
        <ecNumber evidence="5">2.2.1.6</ecNumber>
    </recommendedName>
</protein>
<evidence type="ECO:0000256" key="2">
    <source>
        <dbReference type="ARBA" id="ARBA00005025"/>
    </source>
</evidence>
<dbReference type="PANTHER" id="PTHR30239">
    <property type="entry name" value="ACETOLACTATE SYNTHASE SMALL SUBUNIT"/>
    <property type="match status" value="1"/>
</dbReference>
<dbReference type="RefSeq" id="WP_148596065.1">
    <property type="nucleotide sequence ID" value="NZ_CP042997.1"/>
</dbReference>
<comment type="subunit">
    <text evidence="4">Dimer of large and small chains.</text>
</comment>
<organism evidence="11 12">
    <name type="scientific">Aquisphaera giovannonii</name>
    <dbReference type="NCBI Taxonomy" id="406548"/>
    <lineage>
        <taxon>Bacteria</taxon>
        <taxon>Pseudomonadati</taxon>
        <taxon>Planctomycetota</taxon>
        <taxon>Planctomycetia</taxon>
        <taxon>Isosphaerales</taxon>
        <taxon>Isosphaeraceae</taxon>
        <taxon>Aquisphaera</taxon>
    </lineage>
</organism>
<dbReference type="NCBIfam" id="NF008864">
    <property type="entry name" value="PRK11895.1"/>
    <property type="match status" value="1"/>
</dbReference>
<dbReference type="GO" id="GO:1990610">
    <property type="term" value="F:acetolactate synthase regulator activity"/>
    <property type="evidence" value="ECO:0007669"/>
    <property type="project" value="InterPro"/>
</dbReference>
<dbReference type="InterPro" id="IPR027271">
    <property type="entry name" value="Acetolactate_synth/TF_NikR_C"/>
</dbReference>
<evidence type="ECO:0000256" key="3">
    <source>
        <dbReference type="ARBA" id="ARBA00006341"/>
    </source>
</evidence>
<dbReference type="UniPathway" id="UPA00049">
    <property type="reaction ID" value="UER00059"/>
</dbReference>
<dbReference type="InterPro" id="IPR054480">
    <property type="entry name" value="AHAS_small-like_ACT"/>
</dbReference>
<evidence type="ECO:0000256" key="4">
    <source>
        <dbReference type="ARBA" id="ARBA00011744"/>
    </source>
</evidence>
<dbReference type="OrthoDB" id="9787365at2"/>
<dbReference type="InterPro" id="IPR019455">
    <property type="entry name" value="Acetolactate_synth_ssu_C"/>
</dbReference>
<keyword evidence="11" id="KW-0808">Transferase</keyword>
<dbReference type="Pfam" id="PF22629">
    <property type="entry name" value="ACT_AHAS_ss"/>
    <property type="match status" value="1"/>
</dbReference>
<dbReference type="GO" id="GO:0003984">
    <property type="term" value="F:acetolactate synthase activity"/>
    <property type="evidence" value="ECO:0007669"/>
    <property type="project" value="UniProtKB-EC"/>
</dbReference>
<dbReference type="EMBL" id="CP042997">
    <property type="protein sequence ID" value="QEH36373.1"/>
    <property type="molecule type" value="Genomic_DNA"/>
</dbReference>
<dbReference type="GO" id="GO:0009097">
    <property type="term" value="P:isoleucine biosynthetic process"/>
    <property type="evidence" value="ECO:0007669"/>
    <property type="project" value="UniProtKB-UniPathway"/>
</dbReference>
<evidence type="ECO:0000256" key="6">
    <source>
        <dbReference type="ARBA" id="ARBA00022605"/>
    </source>
</evidence>
<evidence type="ECO:0000256" key="7">
    <source>
        <dbReference type="ARBA" id="ARBA00023304"/>
    </source>
</evidence>
<dbReference type="GO" id="GO:0005829">
    <property type="term" value="C:cytosol"/>
    <property type="evidence" value="ECO:0007669"/>
    <property type="project" value="TreeGrafter"/>
</dbReference>
<dbReference type="AlphaFoldDB" id="A0A5B9W737"/>
<keyword evidence="6" id="KW-0028">Amino-acid biosynthesis</keyword>
<dbReference type="FunFam" id="3.30.70.1150:FF:000001">
    <property type="entry name" value="Acetolactate synthase small subunit"/>
    <property type="match status" value="1"/>
</dbReference>
<dbReference type="PROSITE" id="PS51671">
    <property type="entry name" value="ACT"/>
    <property type="match status" value="1"/>
</dbReference>
<evidence type="ECO:0000313" key="12">
    <source>
        <dbReference type="Proteomes" id="UP000324233"/>
    </source>
</evidence>
<proteinExistence type="inferred from homology"/>
<dbReference type="PANTHER" id="PTHR30239:SF0">
    <property type="entry name" value="ACETOLACTATE SYNTHASE SMALL SUBUNIT 1, CHLOROPLASTIC"/>
    <property type="match status" value="1"/>
</dbReference>
<keyword evidence="7" id="KW-0100">Branched-chain amino acid biosynthesis</keyword>
<dbReference type="Proteomes" id="UP000324233">
    <property type="component" value="Chromosome"/>
</dbReference>
<feature type="domain" description="ACT" evidence="10">
    <location>
        <begin position="32"/>
        <end position="106"/>
    </location>
</feature>